<proteinExistence type="predicted"/>
<organism evidence="2 3">
    <name type="scientific">Erythrobacter neustonensis</name>
    <dbReference type="NCBI Taxonomy" id="1112"/>
    <lineage>
        <taxon>Bacteria</taxon>
        <taxon>Pseudomonadati</taxon>
        <taxon>Pseudomonadota</taxon>
        <taxon>Alphaproteobacteria</taxon>
        <taxon>Sphingomonadales</taxon>
        <taxon>Erythrobacteraceae</taxon>
        <taxon>Erythrobacter/Porphyrobacter group</taxon>
        <taxon>Erythrobacter</taxon>
    </lineage>
</organism>
<dbReference type="EMBL" id="CP016033">
    <property type="protein sequence ID" value="ANK12767.1"/>
    <property type="molecule type" value="Genomic_DNA"/>
</dbReference>
<keyword evidence="3" id="KW-1185">Reference proteome</keyword>
<accession>A0A192D4E7</accession>
<feature type="domain" description="DUF4268" evidence="1">
    <location>
        <begin position="178"/>
        <end position="311"/>
    </location>
</feature>
<dbReference type="Gene3D" id="3.40.1350.10">
    <property type="match status" value="1"/>
</dbReference>
<dbReference type="Proteomes" id="UP000078263">
    <property type="component" value="Chromosome"/>
</dbReference>
<evidence type="ECO:0000259" key="1">
    <source>
        <dbReference type="Pfam" id="PF14088"/>
    </source>
</evidence>
<dbReference type="OrthoDB" id="570199at2"/>
<dbReference type="STRING" id="1112.A9D12_07220"/>
<evidence type="ECO:0000313" key="2">
    <source>
        <dbReference type="EMBL" id="ANK12767.1"/>
    </source>
</evidence>
<sequence length="333" mass="37773">MIPKLGKMQRVDVRSAWPNEASHFTPWLASDEGIELLQEALGMELEVEATEKFVGPFKADILAKRTDTTDDHWVLIENQLERTDHRHLGQLLTYAAGLNAVTIIWIADSFAEEHRAALDWLNDVTGDNVEFFGLEVELWQIAGSPPAPMFNVVAEPNDWSRTVQQSAKSQVSDLKGQQQKFWEGLRSRLIVKKSVVRPQKAHPQHWANFALGRAGTSLNACINSQKNTVWIEFAFYGPPGKVWYNEVEAQKVAIEAAFGEPLDWQRMEGKKQSRVALHRPNSDFDNEQDWPNQYQWLIEKLELFHQVFQPVAKSLSSGAGFEAPSVTDEPQVD</sequence>
<dbReference type="InterPro" id="IPR025364">
    <property type="entry name" value="DUF4268"/>
</dbReference>
<gene>
    <name evidence="2" type="ORF">A9D12_07220</name>
</gene>
<reference evidence="2 3" key="1">
    <citation type="submission" date="2016-05" db="EMBL/GenBank/DDBJ databases">
        <title>Compelete Genome Sequence of Bacteriochlorophyll-Synthesizing Bacterium Porphyrobacter neustonensis DSM 9434.</title>
        <authorList>
            <person name="Shi X.-L."/>
            <person name="Wu Y.-H."/>
            <person name="Cheng H."/>
            <person name="Xu L."/>
            <person name="Zhang X.-Q."/>
            <person name="Wang C.-S."/>
            <person name="Xu X.-W."/>
        </authorList>
    </citation>
    <scope>NUCLEOTIDE SEQUENCE [LARGE SCALE GENOMIC DNA]</scope>
    <source>
        <strain evidence="2 3">DSM 9434</strain>
    </source>
</reference>
<protein>
    <recommendedName>
        <fullName evidence="1">DUF4268 domain-containing protein</fullName>
    </recommendedName>
</protein>
<name>A0A192D4E7_9SPHN</name>
<dbReference type="KEGG" id="pns:A9D12_07220"/>
<dbReference type="AlphaFoldDB" id="A0A192D4E7"/>
<dbReference type="Pfam" id="PF14088">
    <property type="entry name" value="DUF4268"/>
    <property type="match status" value="1"/>
</dbReference>
<dbReference type="InterPro" id="IPR011856">
    <property type="entry name" value="tRNA_endonuc-like_dom_sf"/>
</dbReference>
<dbReference type="GO" id="GO:0003676">
    <property type="term" value="F:nucleic acid binding"/>
    <property type="evidence" value="ECO:0007669"/>
    <property type="project" value="InterPro"/>
</dbReference>
<evidence type="ECO:0000313" key="3">
    <source>
        <dbReference type="Proteomes" id="UP000078263"/>
    </source>
</evidence>
<dbReference type="RefSeq" id="WP_068350677.1">
    <property type="nucleotide sequence ID" value="NZ_CP016033.1"/>
</dbReference>